<keyword evidence="2" id="KW-0695">RNA-directed DNA polymerase</keyword>
<dbReference type="AlphaFoldDB" id="V2WYL2"/>
<evidence type="ECO:0000313" key="2">
    <source>
        <dbReference type="EMBL" id="ESK85270.1"/>
    </source>
</evidence>
<dbReference type="GO" id="GO:0003964">
    <property type="term" value="F:RNA-directed DNA polymerase activity"/>
    <property type="evidence" value="ECO:0007669"/>
    <property type="project" value="UniProtKB-KW"/>
</dbReference>
<dbReference type="EMBL" id="AWSO01001101">
    <property type="protein sequence ID" value="ESK85270.1"/>
    <property type="molecule type" value="Genomic_DNA"/>
</dbReference>
<dbReference type="HOGENOM" id="CLU_143912_0_0_1"/>
<proteinExistence type="predicted"/>
<dbReference type="OrthoDB" id="3203045at2759"/>
<evidence type="ECO:0000256" key="1">
    <source>
        <dbReference type="SAM" id="MobiDB-lite"/>
    </source>
</evidence>
<feature type="region of interest" description="Disordered" evidence="1">
    <location>
        <begin position="1"/>
        <end position="23"/>
    </location>
</feature>
<protein>
    <submittedName>
        <fullName evidence="2">Reverse transcriptase-rnase h-integrase</fullName>
    </submittedName>
</protein>
<dbReference type="KEGG" id="mrr:Moror_11349"/>
<accession>V2WYL2</accession>
<comment type="caution">
    <text evidence="2">The sequence shown here is derived from an EMBL/GenBank/DDBJ whole genome shotgun (WGS) entry which is preliminary data.</text>
</comment>
<feature type="compositionally biased region" description="Polar residues" evidence="1">
    <location>
        <begin position="1"/>
        <end position="15"/>
    </location>
</feature>
<evidence type="ECO:0000313" key="3">
    <source>
        <dbReference type="Proteomes" id="UP000017559"/>
    </source>
</evidence>
<keyword evidence="2" id="KW-0808">Transferase</keyword>
<reference evidence="2 3" key="1">
    <citation type="journal article" date="2014" name="BMC Genomics">
        <title>Genome and secretome analysis of the hemibiotrophic fungal pathogen, Moniliophthora roreri, which causes frosty pod rot disease of cacao: mechanisms of the biotrophic and necrotrophic phases.</title>
        <authorList>
            <person name="Meinhardt L.W."/>
            <person name="Costa G.G.L."/>
            <person name="Thomazella D.P.T."/>
            <person name="Teixeira P.J.P.L."/>
            <person name="Carazzolle M.F."/>
            <person name="Schuster S.C."/>
            <person name="Carlson J.E."/>
            <person name="Guiltinan M.J."/>
            <person name="Mieczkowski P."/>
            <person name="Farmer A."/>
            <person name="Ramaraj T."/>
            <person name="Crozier J."/>
            <person name="Davis R.E."/>
            <person name="Shao J."/>
            <person name="Melnick R.L."/>
            <person name="Pereira G.A.G."/>
            <person name="Bailey B.A."/>
        </authorList>
    </citation>
    <scope>NUCLEOTIDE SEQUENCE [LARGE SCALE GENOMIC DNA]</scope>
    <source>
        <strain evidence="2 3">MCA 2997</strain>
    </source>
</reference>
<gene>
    <name evidence="2" type="ORF">Moror_11349</name>
</gene>
<sequence length="121" mass="13963">MLGKQMTQADALSRQSNEKDEEDVNNNNIILLPDYLFIKGVNIELAEEVQKRLGLDDFHKSTLDMLLTQGMLPIKSALSDWEIKDDLLFFKDRVYVLKDNELHRSIVKEIYKERGVGHSGQ</sequence>
<organism evidence="2 3">
    <name type="scientific">Moniliophthora roreri (strain MCA 2997)</name>
    <name type="common">Cocoa frosty pod rot fungus</name>
    <name type="synonym">Crinipellis roreri</name>
    <dbReference type="NCBI Taxonomy" id="1381753"/>
    <lineage>
        <taxon>Eukaryota</taxon>
        <taxon>Fungi</taxon>
        <taxon>Dikarya</taxon>
        <taxon>Basidiomycota</taxon>
        <taxon>Agaricomycotina</taxon>
        <taxon>Agaricomycetes</taxon>
        <taxon>Agaricomycetidae</taxon>
        <taxon>Agaricales</taxon>
        <taxon>Marasmiineae</taxon>
        <taxon>Marasmiaceae</taxon>
        <taxon>Moniliophthora</taxon>
    </lineage>
</organism>
<dbReference type="Proteomes" id="UP000017559">
    <property type="component" value="Unassembled WGS sequence"/>
</dbReference>
<keyword evidence="2" id="KW-0548">Nucleotidyltransferase</keyword>
<keyword evidence="3" id="KW-1185">Reference proteome</keyword>
<name>V2WYL2_MONRO</name>